<dbReference type="GeneID" id="37048223"/>
<protein>
    <submittedName>
        <fullName evidence="1">Uncharacterized protein</fullName>
    </submittedName>
</protein>
<sequence>MMGMMIVECATLGAVQCRQMTLCRELLNLSHDSYQPMNHRCAYDFVTTEKDIGGHADAYISRSMSWHVEGLTLLEGT</sequence>
<dbReference type="RefSeq" id="XP_025383256.1">
    <property type="nucleotide sequence ID" value="XM_025526261.1"/>
</dbReference>
<comment type="caution">
    <text evidence="1">The sequence shown here is derived from an EMBL/GenBank/DDBJ whole genome shotgun (WGS) entry which is preliminary data.</text>
</comment>
<organism evidence="1 2">
    <name type="scientific">Aspergillus eucalypticola (strain CBS 122712 / IBT 29274)</name>
    <dbReference type="NCBI Taxonomy" id="1448314"/>
    <lineage>
        <taxon>Eukaryota</taxon>
        <taxon>Fungi</taxon>
        <taxon>Dikarya</taxon>
        <taxon>Ascomycota</taxon>
        <taxon>Pezizomycotina</taxon>
        <taxon>Eurotiomycetes</taxon>
        <taxon>Eurotiomycetidae</taxon>
        <taxon>Eurotiales</taxon>
        <taxon>Aspergillaceae</taxon>
        <taxon>Aspergillus</taxon>
        <taxon>Aspergillus subgen. Circumdati</taxon>
    </lineage>
</organism>
<dbReference type="EMBL" id="MSFU01000035">
    <property type="protein sequence ID" value="PWY63583.1"/>
    <property type="molecule type" value="Genomic_DNA"/>
</dbReference>
<proteinExistence type="predicted"/>
<accession>A0A317UNM2</accession>
<gene>
    <name evidence="1" type="ORF">BO83DRAFT_154390</name>
</gene>
<dbReference type="AlphaFoldDB" id="A0A317UNM2"/>
<dbReference type="Proteomes" id="UP000246171">
    <property type="component" value="Unassembled WGS sequence"/>
</dbReference>
<keyword evidence="2" id="KW-1185">Reference proteome</keyword>
<reference evidence="1" key="1">
    <citation type="submission" date="2016-12" db="EMBL/GenBank/DDBJ databases">
        <title>The genomes of Aspergillus section Nigri reveals drivers in fungal speciation.</title>
        <authorList>
            <consortium name="DOE Joint Genome Institute"/>
            <person name="Vesth T.C."/>
            <person name="Nybo J."/>
            <person name="Theobald S."/>
            <person name="Brandl J."/>
            <person name="Frisvad J.C."/>
            <person name="Nielsen K.F."/>
            <person name="Lyhne E.K."/>
            <person name="Kogle M.E."/>
            <person name="Kuo A."/>
            <person name="Riley R."/>
            <person name="Clum A."/>
            <person name="Nolan M."/>
            <person name="Lipzen A."/>
            <person name="Salamov A."/>
            <person name="Henrissat B."/>
            <person name="Wiebenga A."/>
            <person name="De vries R.P."/>
            <person name="Grigoriev I.V."/>
            <person name="Mortensen U.H."/>
            <person name="Andersen M.R."/>
            <person name="Baker S.E."/>
        </authorList>
    </citation>
    <scope>NUCLEOTIDE SEQUENCE</scope>
    <source>
        <strain evidence="1">CBS 122712</strain>
    </source>
</reference>
<dbReference type="VEuPathDB" id="FungiDB:BO83DRAFT_154390"/>
<evidence type="ECO:0000313" key="1">
    <source>
        <dbReference type="EMBL" id="PWY63583.1"/>
    </source>
</evidence>
<name>A0A317UNM2_ASPEC</name>
<evidence type="ECO:0000313" key="2">
    <source>
        <dbReference type="Proteomes" id="UP000246171"/>
    </source>
</evidence>